<dbReference type="InterPro" id="IPR013783">
    <property type="entry name" value="Ig-like_fold"/>
</dbReference>
<evidence type="ECO:0000259" key="2">
    <source>
        <dbReference type="PROSITE" id="PS51127"/>
    </source>
</evidence>
<dbReference type="EMBL" id="UGJB01000004">
    <property type="protein sequence ID" value="STQ13394.1"/>
    <property type="molecule type" value="Genomic_DNA"/>
</dbReference>
<dbReference type="SUPFAM" id="SSF49373">
    <property type="entry name" value="Invasin/intimin cell-adhesion fragments"/>
    <property type="match status" value="3"/>
</dbReference>
<name>A0A377M4I2_ENTCL</name>
<dbReference type="InterPro" id="IPR008964">
    <property type="entry name" value="Invasin/intimin_cell_adhesion"/>
</dbReference>
<accession>A0A377M4I2</accession>
<dbReference type="AlphaFoldDB" id="A0A377M4I2"/>
<feature type="domain" description="Big-1" evidence="2">
    <location>
        <begin position="15"/>
        <end position="107"/>
    </location>
</feature>
<reference evidence="3 4" key="1">
    <citation type="submission" date="2018-06" db="EMBL/GenBank/DDBJ databases">
        <authorList>
            <consortium name="Pathogen Informatics"/>
            <person name="Doyle S."/>
        </authorList>
    </citation>
    <scope>NUCLEOTIDE SEQUENCE [LARGE SCALE GENOMIC DNA]</scope>
    <source>
        <strain evidence="3 4">NCTC10005</strain>
    </source>
</reference>
<evidence type="ECO:0000313" key="4">
    <source>
        <dbReference type="Proteomes" id="UP000255106"/>
    </source>
</evidence>
<evidence type="ECO:0000256" key="1">
    <source>
        <dbReference type="ARBA" id="ARBA00010116"/>
    </source>
</evidence>
<proteinExistence type="inferred from homology"/>
<protein>
    <submittedName>
        <fullName evidence="3">Attaching and effacing protein</fullName>
    </submittedName>
</protein>
<dbReference type="GO" id="GO:0009279">
    <property type="term" value="C:cell outer membrane"/>
    <property type="evidence" value="ECO:0007669"/>
    <property type="project" value="TreeGrafter"/>
</dbReference>
<dbReference type="InterPro" id="IPR003344">
    <property type="entry name" value="Big_1_dom"/>
</dbReference>
<dbReference type="Pfam" id="PF02369">
    <property type="entry name" value="Big_1"/>
    <property type="match status" value="3"/>
</dbReference>
<comment type="similarity">
    <text evidence="1">Belongs to the intimin/invasin family.</text>
</comment>
<dbReference type="Gene3D" id="2.60.40.10">
    <property type="entry name" value="Immunoglobulins"/>
    <property type="match status" value="3"/>
</dbReference>
<feature type="domain" description="Big-1" evidence="2">
    <location>
        <begin position="217"/>
        <end position="288"/>
    </location>
</feature>
<dbReference type="PANTHER" id="PTHR39576">
    <property type="entry name" value="ATTACHING AND EFFACING PROTEIN HOMOLOG-RELATED-RELATED"/>
    <property type="match status" value="1"/>
</dbReference>
<feature type="domain" description="Big-1" evidence="2">
    <location>
        <begin position="115"/>
        <end position="209"/>
    </location>
</feature>
<evidence type="ECO:0000313" key="3">
    <source>
        <dbReference type="EMBL" id="STQ13394.1"/>
    </source>
</evidence>
<sequence>MTKLTFTGDTTTAKLATLTADKTTGIVADSDTVLLTATVVDSHQNPVPGVAVNWSSSDAADVTLTPVSAMTNAQGQTETRFSSRKAGNMTVTATVNGSGQTLTLSVTGNPATAQFTSLSPDKKEAVADGNATIRWTATVEDANHNPLSGVDVAWRVDNSSVKLASASTKTNEAGQAVVTASTTTAGTATVSATVVGSTAAINAEPVTFIGDATTARVESLKASSDHAVVNTDRITYTAVVKDVNGNAVKNATVNWNTTLNTLSAQTSVTNGSGVATVKLSGRIPVRQR</sequence>
<gene>
    <name evidence="3" type="primary">eae_1</name>
    <name evidence="3" type="ORF">NCTC10005_06216</name>
</gene>
<dbReference type="InterPro" id="IPR051715">
    <property type="entry name" value="Intimin-Invasin_domain"/>
</dbReference>
<organism evidence="3 4">
    <name type="scientific">Enterobacter cloacae</name>
    <dbReference type="NCBI Taxonomy" id="550"/>
    <lineage>
        <taxon>Bacteria</taxon>
        <taxon>Pseudomonadati</taxon>
        <taxon>Pseudomonadota</taxon>
        <taxon>Gammaproteobacteria</taxon>
        <taxon>Enterobacterales</taxon>
        <taxon>Enterobacteriaceae</taxon>
        <taxon>Enterobacter</taxon>
        <taxon>Enterobacter cloacae complex</taxon>
    </lineage>
</organism>
<dbReference type="PROSITE" id="PS51127">
    <property type="entry name" value="BIG1"/>
    <property type="match status" value="3"/>
</dbReference>
<dbReference type="SMART" id="SM00634">
    <property type="entry name" value="BID_1"/>
    <property type="match status" value="3"/>
</dbReference>
<dbReference type="PANTHER" id="PTHR39576:SF1">
    <property type="entry name" value="INVASIN"/>
    <property type="match status" value="1"/>
</dbReference>
<dbReference type="Proteomes" id="UP000255106">
    <property type="component" value="Unassembled WGS sequence"/>
</dbReference>